<name>A0A0E9USB0_ANGAN</name>
<reference evidence="1" key="2">
    <citation type="journal article" date="2015" name="Fish Shellfish Immunol.">
        <title>Early steps in the European eel (Anguilla anguilla)-Vibrio vulnificus interaction in the gills: Role of the RtxA13 toxin.</title>
        <authorList>
            <person name="Callol A."/>
            <person name="Pajuelo D."/>
            <person name="Ebbesson L."/>
            <person name="Teles M."/>
            <person name="MacKenzie S."/>
            <person name="Amaro C."/>
        </authorList>
    </citation>
    <scope>NUCLEOTIDE SEQUENCE</scope>
</reference>
<sequence length="41" mass="4988">MSFYAFLEDYLDSRYKNILACLRGVPCRPIFFLRMLNLFLH</sequence>
<organism evidence="1">
    <name type="scientific">Anguilla anguilla</name>
    <name type="common">European freshwater eel</name>
    <name type="synonym">Muraena anguilla</name>
    <dbReference type="NCBI Taxonomy" id="7936"/>
    <lineage>
        <taxon>Eukaryota</taxon>
        <taxon>Metazoa</taxon>
        <taxon>Chordata</taxon>
        <taxon>Craniata</taxon>
        <taxon>Vertebrata</taxon>
        <taxon>Euteleostomi</taxon>
        <taxon>Actinopterygii</taxon>
        <taxon>Neopterygii</taxon>
        <taxon>Teleostei</taxon>
        <taxon>Anguilliformes</taxon>
        <taxon>Anguillidae</taxon>
        <taxon>Anguilla</taxon>
    </lineage>
</organism>
<evidence type="ECO:0000313" key="1">
    <source>
        <dbReference type="EMBL" id="JAH68717.1"/>
    </source>
</evidence>
<proteinExistence type="predicted"/>
<dbReference type="EMBL" id="GBXM01039860">
    <property type="protein sequence ID" value="JAH68717.1"/>
    <property type="molecule type" value="Transcribed_RNA"/>
</dbReference>
<protein>
    <submittedName>
        <fullName evidence="1">Uncharacterized protein</fullName>
    </submittedName>
</protein>
<reference evidence="1" key="1">
    <citation type="submission" date="2014-11" db="EMBL/GenBank/DDBJ databases">
        <authorList>
            <person name="Amaro Gonzalez C."/>
        </authorList>
    </citation>
    <scope>NUCLEOTIDE SEQUENCE</scope>
</reference>
<dbReference type="AlphaFoldDB" id="A0A0E9USB0"/>
<accession>A0A0E9USB0</accession>